<feature type="domain" description="Malectin" evidence="1">
    <location>
        <begin position="9"/>
        <end position="175"/>
    </location>
</feature>
<dbReference type="Gene3D" id="2.60.120.430">
    <property type="entry name" value="Galactose-binding lectin"/>
    <property type="match status" value="1"/>
</dbReference>
<protein>
    <recommendedName>
        <fullName evidence="1">Malectin domain-containing protein</fullName>
    </recommendedName>
</protein>
<dbReference type="PANTHER" id="PTHR34081">
    <property type="entry name" value="MALECTIN DOMAIN-CONTAINING PROTEIN"/>
    <property type="match status" value="1"/>
</dbReference>
<keyword evidence="3" id="KW-1185">Reference proteome</keyword>
<dbReference type="Pfam" id="PF11721">
    <property type="entry name" value="Malectin"/>
    <property type="match status" value="1"/>
</dbReference>
<organism evidence="2 3">
    <name type="scientific">Fraxinus pennsylvanica</name>
    <dbReference type="NCBI Taxonomy" id="56036"/>
    <lineage>
        <taxon>Eukaryota</taxon>
        <taxon>Viridiplantae</taxon>
        <taxon>Streptophyta</taxon>
        <taxon>Embryophyta</taxon>
        <taxon>Tracheophyta</taxon>
        <taxon>Spermatophyta</taxon>
        <taxon>Magnoliopsida</taxon>
        <taxon>eudicotyledons</taxon>
        <taxon>Gunneridae</taxon>
        <taxon>Pentapetalae</taxon>
        <taxon>asterids</taxon>
        <taxon>lamiids</taxon>
        <taxon>Lamiales</taxon>
        <taxon>Oleaceae</taxon>
        <taxon>Oleeae</taxon>
        <taxon>Fraxinus</taxon>
    </lineage>
</organism>
<evidence type="ECO:0000313" key="2">
    <source>
        <dbReference type="EMBL" id="CAI9782816.1"/>
    </source>
</evidence>
<dbReference type="Proteomes" id="UP000834106">
    <property type="component" value="Chromosome 19"/>
</dbReference>
<evidence type="ECO:0000313" key="3">
    <source>
        <dbReference type="Proteomes" id="UP000834106"/>
    </source>
</evidence>
<reference evidence="2" key="1">
    <citation type="submission" date="2023-05" db="EMBL/GenBank/DDBJ databases">
        <authorList>
            <person name="Huff M."/>
        </authorList>
    </citation>
    <scope>NUCLEOTIDE SEQUENCE</scope>
</reference>
<dbReference type="EMBL" id="OU503054">
    <property type="protein sequence ID" value="CAI9782816.1"/>
    <property type="molecule type" value="Genomic_DNA"/>
</dbReference>
<gene>
    <name evidence="2" type="ORF">FPE_LOCUS30246</name>
</gene>
<accession>A0AAD2ECC7</accession>
<proteinExistence type="predicted"/>
<sequence>MDCVSAYYSLHINCGGGEVKDNDNRTIYEKDNDFGGASYFGQSGKNQGFSSTGHYWDLGEINLYVKKSTSSISGKNPQLYMDAREFPNSLSYYGFCLGNGNYTISLRRIFDVYIQGLRVLKDFNIEDEAGGANIGIVKNFSVAVTDTTLDIRFYWAARGIVLPDYGVYGPLISAISVNPGKL</sequence>
<dbReference type="AlphaFoldDB" id="A0AAD2ECC7"/>
<dbReference type="InterPro" id="IPR021720">
    <property type="entry name" value="Malectin_dom"/>
</dbReference>
<name>A0AAD2ECC7_9LAMI</name>
<evidence type="ECO:0000259" key="1">
    <source>
        <dbReference type="Pfam" id="PF11721"/>
    </source>
</evidence>
<dbReference type="PANTHER" id="PTHR34081:SF1">
    <property type="entry name" value="MALECTIN, LEUCINE-RICH REPEAT DOMAIN, L DOMAIN-LIKE PROTEIN-RELATED"/>
    <property type="match status" value="1"/>
</dbReference>